<feature type="domain" description="Lipid/polyisoprenoid-binding YceI-like" evidence="1">
    <location>
        <begin position="57"/>
        <end position="193"/>
    </location>
</feature>
<dbReference type="RefSeq" id="WP_201921794.1">
    <property type="nucleotide sequence ID" value="NZ_JAERQG010000003.1"/>
</dbReference>
<dbReference type="AlphaFoldDB" id="A0A937AM17"/>
<dbReference type="Gene3D" id="2.40.128.110">
    <property type="entry name" value="Lipid/polyisoprenoid-binding, YceI-like"/>
    <property type="match status" value="1"/>
</dbReference>
<dbReference type="InterPro" id="IPR007372">
    <property type="entry name" value="Lipid/polyisoprenoid-bd_YceI"/>
</dbReference>
<comment type="caution">
    <text evidence="2">The sequence shown here is derived from an EMBL/GenBank/DDBJ whole genome shotgun (WGS) entry which is preliminary data.</text>
</comment>
<gene>
    <name evidence="2" type="ORF">JKP34_12275</name>
</gene>
<dbReference type="Pfam" id="PF04264">
    <property type="entry name" value="YceI"/>
    <property type="match status" value="1"/>
</dbReference>
<evidence type="ECO:0000313" key="3">
    <source>
        <dbReference type="Proteomes" id="UP000642920"/>
    </source>
</evidence>
<name>A0A937AM17_9BACT</name>
<evidence type="ECO:0000259" key="1">
    <source>
        <dbReference type="Pfam" id="PF04264"/>
    </source>
</evidence>
<protein>
    <recommendedName>
        <fullName evidence="1">Lipid/polyisoprenoid-binding YceI-like domain-containing protein</fullName>
    </recommendedName>
</protein>
<dbReference type="EMBL" id="JAERQG010000003">
    <property type="protein sequence ID" value="MBL0766033.1"/>
    <property type="molecule type" value="Genomic_DNA"/>
</dbReference>
<accession>A0A937AM17</accession>
<dbReference type="InterPro" id="IPR036761">
    <property type="entry name" value="TTHA0802/YceI-like_sf"/>
</dbReference>
<evidence type="ECO:0000313" key="2">
    <source>
        <dbReference type="EMBL" id="MBL0766033.1"/>
    </source>
</evidence>
<organism evidence="2 3">
    <name type="scientific">Marivirga atlantica</name>
    <dbReference type="NCBI Taxonomy" id="1548457"/>
    <lineage>
        <taxon>Bacteria</taxon>
        <taxon>Pseudomonadati</taxon>
        <taxon>Bacteroidota</taxon>
        <taxon>Cytophagia</taxon>
        <taxon>Cytophagales</taxon>
        <taxon>Marivirgaceae</taxon>
        <taxon>Marivirga</taxon>
    </lineage>
</organism>
<dbReference type="Proteomes" id="UP000642920">
    <property type="component" value="Unassembled WGS sequence"/>
</dbReference>
<reference evidence="2" key="1">
    <citation type="submission" date="2021-01" db="EMBL/GenBank/DDBJ databases">
        <title>Marivirga sp. nov., isolated from intertidal surface sediments.</title>
        <authorList>
            <person name="Zhang M."/>
        </authorList>
    </citation>
    <scope>NUCLEOTIDE SEQUENCE</scope>
    <source>
        <strain evidence="2">SM1354</strain>
    </source>
</reference>
<dbReference type="SUPFAM" id="SSF101874">
    <property type="entry name" value="YceI-like"/>
    <property type="match status" value="1"/>
</dbReference>
<proteinExistence type="predicted"/>
<sequence length="198" mass="22404">MKFLQFAFLFHLMLQPSFQNGLIAQKQKMIVFDHAKSSIEIMGTTNVSDFGCAYNVRLPKDTLMIALKNAEKMLEIKGASLRLPIKSFKCDNSPMTSDFRKLLKAEEHPYINIKLIGIYKIESLKNHAEIAINIAGVQKHFTIATHIEKTDEAYLCEGNPELCITDFGIEAPEKFFGMVKVNEDITVAFSLSFSVYDL</sequence>
<keyword evidence="3" id="KW-1185">Reference proteome</keyword>